<dbReference type="PANTHER" id="PTHR32322">
    <property type="entry name" value="INNER MEMBRANE TRANSPORTER"/>
    <property type="match status" value="1"/>
</dbReference>
<reference evidence="10" key="1">
    <citation type="journal article" date="2019" name="Int. J. Syst. Evol. Microbiol.">
        <title>The Global Catalogue of Microorganisms (GCM) 10K type strain sequencing project: providing services to taxonomists for standard genome sequencing and annotation.</title>
        <authorList>
            <consortium name="The Broad Institute Genomics Platform"/>
            <consortium name="The Broad Institute Genome Sequencing Center for Infectious Disease"/>
            <person name="Wu L."/>
            <person name="Ma J."/>
        </authorList>
    </citation>
    <scope>NUCLEOTIDE SEQUENCE [LARGE SCALE GENOMIC DNA]</scope>
    <source>
        <strain evidence="10">TISTR 1511</strain>
    </source>
</reference>
<feature type="transmembrane region" description="Helical" evidence="7">
    <location>
        <begin position="172"/>
        <end position="197"/>
    </location>
</feature>
<keyword evidence="5 7" id="KW-0472">Membrane</keyword>
<dbReference type="EMBL" id="JBHUNF010000004">
    <property type="protein sequence ID" value="MFD2675222.1"/>
    <property type="molecule type" value="Genomic_DNA"/>
</dbReference>
<evidence type="ECO:0000256" key="5">
    <source>
        <dbReference type="ARBA" id="ARBA00023136"/>
    </source>
</evidence>
<feature type="region of interest" description="Disordered" evidence="6">
    <location>
        <begin position="378"/>
        <end position="407"/>
    </location>
</feature>
<feature type="compositionally biased region" description="Basic residues" evidence="6">
    <location>
        <begin position="378"/>
        <end position="391"/>
    </location>
</feature>
<keyword evidence="3 7" id="KW-0812">Transmembrane</keyword>
<keyword evidence="4 7" id="KW-1133">Transmembrane helix</keyword>
<feature type="transmembrane region" description="Helical" evidence="7">
    <location>
        <begin position="148"/>
        <end position="166"/>
    </location>
</feature>
<proteinExistence type="inferred from homology"/>
<feature type="transmembrane region" description="Helical" evidence="7">
    <location>
        <begin position="351"/>
        <end position="374"/>
    </location>
</feature>
<dbReference type="Pfam" id="PF00892">
    <property type="entry name" value="EamA"/>
    <property type="match status" value="2"/>
</dbReference>
<evidence type="ECO:0000256" key="2">
    <source>
        <dbReference type="ARBA" id="ARBA00007362"/>
    </source>
</evidence>
<evidence type="ECO:0000259" key="8">
    <source>
        <dbReference type="Pfam" id="PF00892"/>
    </source>
</evidence>
<dbReference type="InterPro" id="IPR000620">
    <property type="entry name" value="EamA_dom"/>
</dbReference>
<dbReference type="InterPro" id="IPR050638">
    <property type="entry name" value="AA-Vitamin_Transporters"/>
</dbReference>
<feature type="transmembrane region" description="Helical" evidence="7">
    <location>
        <begin position="204"/>
        <end position="226"/>
    </location>
</feature>
<sequence length="407" mass="43505">MREWDEPDRSHWAKPRERQRDHVERINTTAIGMPIEPAPDAGELLRAIPPIASTTTLITTSLTAEEAHQLREAGRPVPKDIFGFLNKVDARLVALIGSFTVGFSPVFIRMAGENTATSVLFRFGLALVPLLFLAIWERRLNGPMPRRTLLLHLLGGVFFGLDVGLWTQGVMLAGAGIATVAGNLQVIIVPLIALVIFREKLSVAFIAAIPIMLTGVLLLSGIIESGDLTGDVFIGVLLAVAGGFAYSVYILILGRARAAGHASTQVFLATLSTTIVGTSVSTAFGAPNLTPPMTAVLILAATALLGQVIGWIATSNALARLDSATGSMLLLMQPLIAIMAGLILLNEQISLLQWVGVIAIIATVMFISLASTSGERRKRRRFKRMRAHANRTIRTSSGPSASGRKPS</sequence>
<evidence type="ECO:0000313" key="9">
    <source>
        <dbReference type="EMBL" id="MFD2675222.1"/>
    </source>
</evidence>
<dbReference type="Proteomes" id="UP001597453">
    <property type="component" value="Unassembled WGS sequence"/>
</dbReference>
<comment type="similarity">
    <text evidence="2">Belongs to the EamA transporter family.</text>
</comment>
<dbReference type="PANTHER" id="PTHR32322:SF2">
    <property type="entry name" value="EAMA DOMAIN-CONTAINING PROTEIN"/>
    <property type="match status" value="1"/>
</dbReference>
<evidence type="ECO:0000256" key="4">
    <source>
        <dbReference type="ARBA" id="ARBA00022989"/>
    </source>
</evidence>
<name>A0ABW5RMJ1_9MICO</name>
<feature type="transmembrane region" description="Helical" evidence="7">
    <location>
        <begin position="92"/>
        <end position="112"/>
    </location>
</feature>
<feature type="transmembrane region" description="Helical" evidence="7">
    <location>
        <begin position="118"/>
        <end position="136"/>
    </location>
</feature>
<feature type="transmembrane region" description="Helical" evidence="7">
    <location>
        <begin position="326"/>
        <end position="345"/>
    </location>
</feature>
<accession>A0ABW5RMJ1</accession>
<feature type="domain" description="EamA" evidence="8">
    <location>
        <begin position="92"/>
        <end position="220"/>
    </location>
</feature>
<comment type="subcellular location">
    <subcellularLocation>
        <location evidence="1">Membrane</location>
        <topology evidence="1">Multi-pass membrane protein</topology>
    </subcellularLocation>
</comment>
<feature type="transmembrane region" description="Helical" evidence="7">
    <location>
        <begin position="292"/>
        <end position="314"/>
    </location>
</feature>
<feature type="transmembrane region" description="Helical" evidence="7">
    <location>
        <begin position="232"/>
        <end position="254"/>
    </location>
</feature>
<evidence type="ECO:0000256" key="3">
    <source>
        <dbReference type="ARBA" id="ARBA00022692"/>
    </source>
</evidence>
<evidence type="ECO:0000256" key="7">
    <source>
        <dbReference type="SAM" id="Phobius"/>
    </source>
</evidence>
<feature type="transmembrane region" description="Helical" evidence="7">
    <location>
        <begin position="266"/>
        <end position="286"/>
    </location>
</feature>
<feature type="domain" description="EamA" evidence="8">
    <location>
        <begin position="234"/>
        <end position="368"/>
    </location>
</feature>
<feature type="region of interest" description="Disordered" evidence="6">
    <location>
        <begin position="1"/>
        <end position="20"/>
    </location>
</feature>
<evidence type="ECO:0000256" key="1">
    <source>
        <dbReference type="ARBA" id="ARBA00004141"/>
    </source>
</evidence>
<evidence type="ECO:0000313" key="10">
    <source>
        <dbReference type="Proteomes" id="UP001597453"/>
    </source>
</evidence>
<dbReference type="SUPFAM" id="SSF103481">
    <property type="entry name" value="Multidrug resistance efflux transporter EmrE"/>
    <property type="match status" value="2"/>
</dbReference>
<evidence type="ECO:0000256" key="6">
    <source>
        <dbReference type="SAM" id="MobiDB-lite"/>
    </source>
</evidence>
<dbReference type="InterPro" id="IPR037185">
    <property type="entry name" value="EmrE-like"/>
</dbReference>
<organism evidence="9 10">
    <name type="scientific">Gulosibacter bifidus</name>
    <dbReference type="NCBI Taxonomy" id="272239"/>
    <lineage>
        <taxon>Bacteria</taxon>
        <taxon>Bacillati</taxon>
        <taxon>Actinomycetota</taxon>
        <taxon>Actinomycetes</taxon>
        <taxon>Micrococcales</taxon>
        <taxon>Microbacteriaceae</taxon>
        <taxon>Gulosibacter</taxon>
    </lineage>
</organism>
<dbReference type="RefSeq" id="WP_066057916.1">
    <property type="nucleotide sequence ID" value="NZ_JBHUNF010000004.1"/>
</dbReference>
<protein>
    <submittedName>
        <fullName evidence="9">DMT family transporter</fullName>
    </submittedName>
</protein>
<gene>
    <name evidence="9" type="ORF">ACFSUQ_07940</name>
</gene>
<keyword evidence="10" id="KW-1185">Reference proteome</keyword>
<comment type="caution">
    <text evidence="9">The sequence shown here is derived from an EMBL/GenBank/DDBJ whole genome shotgun (WGS) entry which is preliminary data.</text>
</comment>